<dbReference type="Pfam" id="PF00664">
    <property type="entry name" value="ABC_membrane"/>
    <property type="match status" value="1"/>
</dbReference>
<protein>
    <recommendedName>
        <fullName evidence="8">Iron-sulfur clusters transporter ABCB7, mitochondrial</fullName>
    </recommendedName>
    <alternativeName>
        <fullName evidence="9">ATP-binding cassette sub-family B member 7, mitochondrial</fullName>
    </alternativeName>
</protein>
<evidence type="ECO:0000313" key="14">
    <source>
        <dbReference type="EMBL" id="KAJ7363628.1"/>
    </source>
</evidence>
<dbReference type="Proteomes" id="UP001163046">
    <property type="component" value="Unassembled WGS sequence"/>
</dbReference>
<proteinExistence type="predicted"/>
<keyword evidence="5 14" id="KW-0067">ATP-binding</keyword>
<dbReference type="InterPro" id="IPR036640">
    <property type="entry name" value="ABC1_TM_sf"/>
</dbReference>
<dbReference type="PANTHER" id="PTHR24221:SF402">
    <property type="entry name" value="IRON-SULFUR CLUSTERS TRANSPORTER ABCB7, MITOCHONDRIAL"/>
    <property type="match status" value="1"/>
</dbReference>
<dbReference type="InterPro" id="IPR003593">
    <property type="entry name" value="AAA+_ATPase"/>
</dbReference>
<organism evidence="14 15">
    <name type="scientific">Desmophyllum pertusum</name>
    <dbReference type="NCBI Taxonomy" id="174260"/>
    <lineage>
        <taxon>Eukaryota</taxon>
        <taxon>Metazoa</taxon>
        <taxon>Cnidaria</taxon>
        <taxon>Anthozoa</taxon>
        <taxon>Hexacorallia</taxon>
        <taxon>Scleractinia</taxon>
        <taxon>Caryophylliina</taxon>
        <taxon>Caryophylliidae</taxon>
        <taxon>Desmophyllum</taxon>
    </lineage>
</organism>
<dbReference type="InterPro" id="IPR011527">
    <property type="entry name" value="ABC1_TM_dom"/>
</dbReference>
<evidence type="ECO:0000256" key="9">
    <source>
        <dbReference type="ARBA" id="ARBA00042945"/>
    </source>
</evidence>
<dbReference type="GO" id="GO:0016887">
    <property type="term" value="F:ATP hydrolysis activity"/>
    <property type="evidence" value="ECO:0007669"/>
    <property type="project" value="InterPro"/>
</dbReference>
<dbReference type="PANTHER" id="PTHR24221">
    <property type="entry name" value="ATP-BINDING CASSETTE SUB-FAMILY B"/>
    <property type="match status" value="1"/>
</dbReference>
<keyword evidence="2" id="KW-0813">Transport</keyword>
<evidence type="ECO:0000256" key="11">
    <source>
        <dbReference type="SAM" id="Phobius"/>
    </source>
</evidence>
<keyword evidence="15" id="KW-1185">Reference proteome</keyword>
<feature type="transmembrane region" description="Helical" evidence="11">
    <location>
        <begin position="126"/>
        <end position="147"/>
    </location>
</feature>
<dbReference type="Gene3D" id="3.40.50.300">
    <property type="entry name" value="P-loop containing nucleotide triphosphate hydrolases"/>
    <property type="match status" value="1"/>
</dbReference>
<dbReference type="AlphaFoldDB" id="A0A9W9YRH7"/>
<dbReference type="InterPro" id="IPR017871">
    <property type="entry name" value="ABC_transporter-like_CS"/>
</dbReference>
<feature type="domain" description="ABC transporter" evidence="12">
    <location>
        <begin position="459"/>
        <end position="693"/>
    </location>
</feature>
<evidence type="ECO:0000256" key="3">
    <source>
        <dbReference type="ARBA" id="ARBA00022692"/>
    </source>
</evidence>
<accession>A0A9W9YRH7</accession>
<dbReference type="PROSITE" id="PS00211">
    <property type="entry name" value="ABC_TRANSPORTER_1"/>
    <property type="match status" value="1"/>
</dbReference>
<evidence type="ECO:0000256" key="5">
    <source>
        <dbReference type="ARBA" id="ARBA00022840"/>
    </source>
</evidence>
<dbReference type="Pfam" id="PF00005">
    <property type="entry name" value="ABC_tran"/>
    <property type="match status" value="1"/>
</dbReference>
<evidence type="ECO:0000256" key="7">
    <source>
        <dbReference type="ARBA" id="ARBA00023136"/>
    </source>
</evidence>
<dbReference type="PROSITE" id="PS50893">
    <property type="entry name" value="ABC_TRANSPORTER_2"/>
    <property type="match status" value="1"/>
</dbReference>
<dbReference type="GO" id="GO:0006879">
    <property type="term" value="P:intracellular iron ion homeostasis"/>
    <property type="evidence" value="ECO:0007669"/>
    <property type="project" value="TreeGrafter"/>
</dbReference>
<dbReference type="PROSITE" id="PS50929">
    <property type="entry name" value="ABC_TM1F"/>
    <property type="match status" value="1"/>
</dbReference>
<gene>
    <name evidence="14" type="primary">ABCB7</name>
    <name evidence="14" type="ORF">OS493_009790</name>
</gene>
<evidence type="ECO:0000256" key="2">
    <source>
        <dbReference type="ARBA" id="ARBA00022448"/>
    </source>
</evidence>
<reference evidence="14" key="1">
    <citation type="submission" date="2023-01" db="EMBL/GenBank/DDBJ databases">
        <title>Genome assembly of the deep-sea coral Lophelia pertusa.</title>
        <authorList>
            <person name="Herrera S."/>
            <person name="Cordes E."/>
        </authorList>
    </citation>
    <scope>NUCLEOTIDE SEQUENCE</scope>
    <source>
        <strain evidence="14">USNM1676648</strain>
        <tissue evidence="14">Polyp</tissue>
    </source>
</reference>
<feature type="domain" description="ABC transmembrane type-1" evidence="13">
    <location>
        <begin position="127"/>
        <end position="421"/>
    </location>
</feature>
<dbReference type="OrthoDB" id="6500128at2759"/>
<dbReference type="GO" id="GO:0005524">
    <property type="term" value="F:ATP binding"/>
    <property type="evidence" value="ECO:0007669"/>
    <property type="project" value="UniProtKB-KW"/>
</dbReference>
<dbReference type="GO" id="GO:0005743">
    <property type="term" value="C:mitochondrial inner membrane"/>
    <property type="evidence" value="ECO:0007669"/>
    <property type="project" value="UniProtKB-SubCell"/>
</dbReference>
<dbReference type="SUPFAM" id="SSF52540">
    <property type="entry name" value="P-loop containing nucleoside triphosphate hydrolases"/>
    <property type="match status" value="1"/>
</dbReference>
<comment type="caution">
    <text evidence="14">The sequence shown here is derived from an EMBL/GenBank/DDBJ whole genome shotgun (WGS) entry which is preliminary data.</text>
</comment>
<evidence type="ECO:0000256" key="1">
    <source>
        <dbReference type="ARBA" id="ARBA00004448"/>
    </source>
</evidence>
<name>A0A9W9YRH7_9CNID</name>
<dbReference type="CDD" id="cd18582">
    <property type="entry name" value="ABC_6TM_ATM1_ABCB7"/>
    <property type="match status" value="1"/>
</dbReference>
<evidence type="ECO:0000259" key="13">
    <source>
        <dbReference type="PROSITE" id="PS50929"/>
    </source>
</evidence>
<evidence type="ECO:0000313" key="15">
    <source>
        <dbReference type="Proteomes" id="UP001163046"/>
    </source>
</evidence>
<evidence type="ECO:0000259" key="12">
    <source>
        <dbReference type="PROSITE" id="PS50893"/>
    </source>
</evidence>
<dbReference type="InterPro" id="IPR003439">
    <property type="entry name" value="ABC_transporter-like_ATP-bd"/>
</dbReference>
<dbReference type="FunFam" id="3.40.50.300:FF:000186">
    <property type="entry name" value="ATP-binding cassette sub-family B member 7, mitochondrial"/>
    <property type="match status" value="1"/>
</dbReference>
<evidence type="ECO:0000256" key="4">
    <source>
        <dbReference type="ARBA" id="ARBA00022741"/>
    </source>
</evidence>
<dbReference type="InterPro" id="IPR027417">
    <property type="entry name" value="P-loop_NTPase"/>
</dbReference>
<evidence type="ECO:0000256" key="6">
    <source>
        <dbReference type="ARBA" id="ARBA00022989"/>
    </source>
</evidence>
<comment type="subcellular location">
    <subcellularLocation>
        <location evidence="1">Mitochondrion inner membrane</location>
        <topology evidence="1">Multi-pass membrane protein</topology>
    </subcellularLocation>
</comment>
<comment type="catalytic activity">
    <reaction evidence="10">
        <text>(glutathione)4[2Fe(III)-2S] cluster(in) + ATP + H2O = (glutathione)4[2Fe(III)-2S] cluster(out) + ADP + phosphate + H(+)</text>
        <dbReference type="Rhea" id="RHEA:67028"/>
        <dbReference type="ChEBI" id="CHEBI:15377"/>
        <dbReference type="ChEBI" id="CHEBI:15378"/>
        <dbReference type="ChEBI" id="CHEBI:30616"/>
        <dbReference type="ChEBI" id="CHEBI:43474"/>
        <dbReference type="ChEBI" id="CHEBI:167627"/>
        <dbReference type="ChEBI" id="CHEBI:456216"/>
    </reaction>
    <physiologicalReaction direction="left-to-right" evidence="10">
        <dbReference type="Rhea" id="RHEA:67029"/>
    </physiologicalReaction>
</comment>
<feature type="transmembrane region" description="Helical" evidence="11">
    <location>
        <begin position="159"/>
        <end position="181"/>
    </location>
</feature>
<sequence length="717" mass="79487">MAPMFRTCCGFLRIHTACKVANPRLCIKTGLNVGSKYWYRSPALQKSCGHHVKPNIAVTKILPYMSRRFASCKPGLLFVSKRQQHGGANVTAKSLKGLPSSTGVTILKRMLKHVWPKDRPDLKRRVVAAVVLLIGAKLMNVQIPFLFKYAIDYLNNLDSAALVQTAGGTVFTALTALLLGYGAARASASLFNELRNAVFAKVAQGSIRSVAKRTFLHLHNLDLNFHLKRQTGALSRAIDRGTRGINFILSALVFNIFPTIFEVSLVSGILTYRCGKEFALVTLACLGTYAAFTLLVTKWRTKFRVQMNKADNEAGSQAIDSLINYETVKYFNNEQFEAERYDKLLADYEKASLKTTTSLALLSWGQNFIFSASLSIIMVLASRQILQGTMTVGDLVMVNGLLFQLSVPLNFLGSVYRDIRQALVDMQTLFDLHKVSSSIKVKPGGFPLVLLPGDQKSHVIFDNVVFDYMPGQNILNGLTFTVAAGKKIAIVGGSGSGKSTIVRLLYRFYDPKDGRIIVAGHDIQDLTIDSLRKAIGVVPQDTVLFHNDVFYNINYGRIEATPDEVYEAAKMAEIHDAVMRMPKGYQTQVGERGLKLSGGEKQRIAIARAILKNPPILMYDEATSSLDSITEMNILNSLRRVTKDRTSIFIAHRLSTVVDADEILVLEDGRVREKGSHYSLITDSNSLYAHLWHKQHEAHKRELHRTHVDDGTSAAGV</sequence>
<feature type="transmembrane region" description="Helical" evidence="11">
    <location>
        <begin position="278"/>
        <end position="297"/>
    </location>
</feature>
<dbReference type="InterPro" id="IPR039421">
    <property type="entry name" value="Type_1_exporter"/>
</dbReference>
<feature type="transmembrane region" description="Helical" evidence="11">
    <location>
        <begin position="359"/>
        <end position="381"/>
    </location>
</feature>
<keyword evidence="3 11" id="KW-0812">Transmembrane</keyword>
<dbReference type="Gene3D" id="1.20.1560.10">
    <property type="entry name" value="ABC transporter type 1, transmembrane domain"/>
    <property type="match status" value="1"/>
</dbReference>
<keyword evidence="4" id="KW-0547">Nucleotide-binding</keyword>
<keyword evidence="7 11" id="KW-0472">Membrane</keyword>
<evidence type="ECO:0000256" key="8">
    <source>
        <dbReference type="ARBA" id="ARBA00041016"/>
    </source>
</evidence>
<evidence type="ECO:0000256" key="10">
    <source>
        <dbReference type="ARBA" id="ARBA00048046"/>
    </source>
</evidence>
<dbReference type="GO" id="GO:0140359">
    <property type="term" value="F:ABC-type transporter activity"/>
    <property type="evidence" value="ECO:0007669"/>
    <property type="project" value="InterPro"/>
</dbReference>
<dbReference type="FunFam" id="1.20.1560.10:FF:000004">
    <property type="entry name" value="ATP-binding cassette sub-family B member 7"/>
    <property type="match status" value="1"/>
</dbReference>
<dbReference type="EMBL" id="MU827305">
    <property type="protein sequence ID" value="KAJ7363628.1"/>
    <property type="molecule type" value="Genomic_DNA"/>
</dbReference>
<dbReference type="SMART" id="SM00382">
    <property type="entry name" value="AAA"/>
    <property type="match status" value="1"/>
</dbReference>
<keyword evidence="6 11" id="KW-1133">Transmembrane helix</keyword>
<feature type="transmembrane region" description="Helical" evidence="11">
    <location>
        <begin position="245"/>
        <end position="272"/>
    </location>
</feature>
<dbReference type="SUPFAM" id="SSF90123">
    <property type="entry name" value="ABC transporter transmembrane region"/>
    <property type="match status" value="1"/>
</dbReference>